<dbReference type="EMBL" id="OX596089">
    <property type="protein sequence ID" value="CAN0531020.1"/>
    <property type="molecule type" value="Genomic_DNA"/>
</dbReference>
<evidence type="ECO:0000313" key="2">
    <source>
        <dbReference type="Proteomes" id="UP001162501"/>
    </source>
</evidence>
<feature type="non-terminal residue" evidence="1">
    <location>
        <position position="1"/>
    </location>
</feature>
<sequence>CGRTPHAFTWAASTRGPWAWRVPCSWGAGLLGPRLPGSATRPGCGTCSPWLHTPCSILSRGNSA</sequence>
<gene>
    <name evidence="1" type="ORF">MRATA1EN22A_LOCUS24635</name>
</gene>
<evidence type="ECO:0000313" key="1">
    <source>
        <dbReference type="EMBL" id="CAN0531020.1"/>
    </source>
</evidence>
<accession>A0AC59ZZ97</accession>
<proteinExistence type="predicted"/>
<organism evidence="1 2">
    <name type="scientific">Rangifer tarandus platyrhynchus</name>
    <name type="common">Svalbard reindeer</name>
    <dbReference type="NCBI Taxonomy" id="3082113"/>
    <lineage>
        <taxon>Eukaryota</taxon>
        <taxon>Metazoa</taxon>
        <taxon>Chordata</taxon>
        <taxon>Craniata</taxon>
        <taxon>Vertebrata</taxon>
        <taxon>Euteleostomi</taxon>
        <taxon>Mammalia</taxon>
        <taxon>Eutheria</taxon>
        <taxon>Laurasiatheria</taxon>
        <taxon>Artiodactyla</taxon>
        <taxon>Ruminantia</taxon>
        <taxon>Pecora</taxon>
        <taxon>Cervidae</taxon>
        <taxon>Odocoileinae</taxon>
        <taxon>Rangifer</taxon>
    </lineage>
</organism>
<reference evidence="1" key="2">
    <citation type="submission" date="2025-03" db="EMBL/GenBank/DDBJ databases">
        <authorList>
            <consortium name="ELIXIR-Norway"/>
            <consortium name="Elixir Norway"/>
        </authorList>
    </citation>
    <scope>NUCLEOTIDE SEQUENCE</scope>
</reference>
<name>A0AC59ZZ97_RANTA</name>
<feature type="non-terminal residue" evidence="1">
    <location>
        <position position="64"/>
    </location>
</feature>
<protein>
    <submittedName>
        <fullName evidence="1">Uncharacterized protein</fullName>
    </submittedName>
</protein>
<dbReference type="Proteomes" id="UP001162501">
    <property type="component" value="Chromosome 5"/>
</dbReference>
<reference evidence="1" key="1">
    <citation type="submission" date="2023-05" db="EMBL/GenBank/DDBJ databases">
        <authorList>
            <consortium name="ELIXIR-Norway"/>
        </authorList>
    </citation>
    <scope>NUCLEOTIDE SEQUENCE</scope>
</reference>